<feature type="chain" id="PRO_5009918361" evidence="3">
    <location>
        <begin position="21"/>
        <end position="504"/>
    </location>
</feature>
<keyword evidence="3" id="KW-0732">Signal</keyword>
<name>A0A1M6IC16_9BACE</name>
<dbReference type="SUPFAM" id="SSF52266">
    <property type="entry name" value="SGNH hydrolase"/>
    <property type="match status" value="1"/>
</dbReference>
<evidence type="ECO:0000313" key="5">
    <source>
        <dbReference type="EMBL" id="SHJ31978.1"/>
    </source>
</evidence>
<evidence type="ECO:0000259" key="4">
    <source>
        <dbReference type="Pfam" id="PF13472"/>
    </source>
</evidence>
<evidence type="ECO:0000256" key="3">
    <source>
        <dbReference type="SAM" id="SignalP"/>
    </source>
</evidence>
<feature type="signal peptide" evidence="3">
    <location>
        <begin position="1"/>
        <end position="20"/>
    </location>
</feature>
<dbReference type="Proteomes" id="UP000184192">
    <property type="component" value="Unassembled WGS sequence"/>
</dbReference>
<dbReference type="CDD" id="cd01821">
    <property type="entry name" value="Rhamnogalacturan_acetylesterase_like"/>
    <property type="match status" value="1"/>
</dbReference>
<sequence length="504" mass="56379">MKRQILMLAASAICAASMHAQKLTVHTIGDSTMADYVENTTRTRGWAEMLQEFFSPEVKVINYARGGRSSRSFCEEGLWNKVKNNLKPGDYVFIQFAHNDEKEQGKDGADGRGTAPWTTYKSFLEKYADETKALGGNPVFITPIIRRYFTKEGTISPKGCHDIGTAPDDSTLNYVRVMKHVAREKKVPLIDITALTKNFAEQLGETTTVKCIYVPTDGTHTQATGAACYAQLAAQGLKQQGILSSYIQAEAPLILNPTQLDFQTVYVGDKASLCFDLTGLKLSPSTGTLRLEAPQDMMLSDSPEATPKKMIELSYTNGKLWNQCFYLHFTPTRAENISTVISIIYGNSKRLLPVNAVCKEITHQLPVTCNCTKMSVKGLVETDKGITIETGEWPADIDEDGKRYVEIIIQGKEKPLIVRQISFTLEGEVCYRIAYARGKDFYPRTDLGEQQRAAEAPGKLTFSVNTTLKPNERLHVRLFPWSTRQDKELHFQMKECTFEGTEIE</sequence>
<dbReference type="PANTHER" id="PTHR43695:SF1">
    <property type="entry name" value="RHAMNOGALACTURONAN ACETYLESTERASE"/>
    <property type="match status" value="1"/>
</dbReference>
<dbReference type="GeneID" id="92713416"/>
<gene>
    <name evidence="5" type="ORF">SAMN05444350_12224</name>
</gene>
<protein>
    <submittedName>
        <fullName evidence="5">Lysophospholipase L1</fullName>
    </submittedName>
</protein>
<evidence type="ECO:0000313" key="6">
    <source>
        <dbReference type="Proteomes" id="UP000184192"/>
    </source>
</evidence>
<reference evidence="6" key="1">
    <citation type="submission" date="2016-11" db="EMBL/GenBank/DDBJ databases">
        <authorList>
            <person name="Varghese N."/>
            <person name="Submissions S."/>
        </authorList>
    </citation>
    <scope>NUCLEOTIDE SEQUENCE [LARGE SCALE GENOMIC DNA]</scope>
    <source>
        <strain evidence="6">DSM 26884</strain>
    </source>
</reference>
<evidence type="ECO:0000256" key="2">
    <source>
        <dbReference type="ARBA" id="ARBA00022801"/>
    </source>
</evidence>
<dbReference type="Pfam" id="PF13472">
    <property type="entry name" value="Lipase_GDSL_2"/>
    <property type="match status" value="1"/>
</dbReference>
<dbReference type="eggNOG" id="COG2755">
    <property type="taxonomic scope" value="Bacteria"/>
</dbReference>
<dbReference type="InterPro" id="IPR036514">
    <property type="entry name" value="SGNH_hydro_sf"/>
</dbReference>
<dbReference type="PANTHER" id="PTHR43695">
    <property type="entry name" value="PUTATIVE (AFU_ORTHOLOGUE AFUA_2G17250)-RELATED"/>
    <property type="match status" value="1"/>
</dbReference>
<comment type="similarity">
    <text evidence="1">Belongs to the 'GDSL' lipolytic enzyme family.</text>
</comment>
<dbReference type="GO" id="GO:0016788">
    <property type="term" value="F:hydrolase activity, acting on ester bonds"/>
    <property type="evidence" value="ECO:0007669"/>
    <property type="project" value="UniProtKB-ARBA"/>
</dbReference>
<dbReference type="Gene3D" id="3.40.50.1110">
    <property type="entry name" value="SGNH hydrolase"/>
    <property type="match status" value="1"/>
</dbReference>
<keyword evidence="2" id="KW-0378">Hydrolase</keyword>
<dbReference type="AlphaFoldDB" id="A0A1M6IC16"/>
<dbReference type="InterPro" id="IPR037459">
    <property type="entry name" value="RhgT-like"/>
</dbReference>
<feature type="domain" description="SGNH hydrolase-type esterase" evidence="4">
    <location>
        <begin position="28"/>
        <end position="200"/>
    </location>
</feature>
<dbReference type="RefSeq" id="WP_025833940.1">
    <property type="nucleotide sequence ID" value="NZ_FQZN01000022.1"/>
</dbReference>
<organism evidence="5 6">
    <name type="scientific">Bacteroides stercorirosoris</name>
    <dbReference type="NCBI Taxonomy" id="871324"/>
    <lineage>
        <taxon>Bacteria</taxon>
        <taxon>Pseudomonadati</taxon>
        <taxon>Bacteroidota</taxon>
        <taxon>Bacteroidia</taxon>
        <taxon>Bacteroidales</taxon>
        <taxon>Bacteroidaceae</taxon>
        <taxon>Bacteroides</taxon>
    </lineage>
</organism>
<dbReference type="InterPro" id="IPR013830">
    <property type="entry name" value="SGNH_hydro"/>
</dbReference>
<keyword evidence="6" id="KW-1185">Reference proteome</keyword>
<evidence type="ECO:0000256" key="1">
    <source>
        <dbReference type="ARBA" id="ARBA00008668"/>
    </source>
</evidence>
<accession>A0A1M6IC16</accession>
<proteinExistence type="inferred from homology"/>
<dbReference type="EMBL" id="FQZN01000022">
    <property type="protein sequence ID" value="SHJ31978.1"/>
    <property type="molecule type" value="Genomic_DNA"/>
</dbReference>